<reference evidence="1 2" key="1">
    <citation type="journal article" date="2018" name="Evol. Lett.">
        <title>Horizontal gene cluster transfer increased hallucinogenic mushroom diversity.</title>
        <authorList>
            <person name="Reynolds H.T."/>
            <person name="Vijayakumar V."/>
            <person name="Gluck-Thaler E."/>
            <person name="Korotkin H.B."/>
            <person name="Matheny P.B."/>
            <person name="Slot J.C."/>
        </authorList>
    </citation>
    <scope>NUCLEOTIDE SEQUENCE [LARGE SCALE GENOMIC DNA]</scope>
    <source>
        <strain evidence="1 2">SRW20</strain>
    </source>
</reference>
<dbReference type="EMBL" id="NHYE01001220">
    <property type="protein sequence ID" value="PPQ97613.1"/>
    <property type="molecule type" value="Genomic_DNA"/>
</dbReference>
<keyword evidence="2" id="KW-1185">Reference proteome</keyword>
<dbReference type="InParanoid" id="A0A409Y3Q1"/>
<proteinExistence type="predicted"/>
<organism evidence="1 2">
    <name type="scientific">Gymnopilus dilepis</name>
    <dbReference type="NCBI Taxonomy" id="231916"/>
    <lineage>
        <taxon>Eukaryota</taxon>
        <taxon>Fungi</taxon>
        <taxon>Dikarya</taxon>
        <taxon>Basidiomycota</taxon>
        <taxon>Agaricomycotina</taxon>
        <taxon>Agaricomycetes</taxon>
        <taxon>Agaricomycetidae</taxon>
        <taxon>Agaricales</taxon>
        <taxon>Agaricineae</taxon>
        <taxon>Hymenogastraceae</taxon>
        <taxon>Gymnopilus</taxon>
    </lineage>
</organism>
<gene>
    <name evidence="1" type="ORF">CVT26_002371</name>
</gene>
<protein>
    <submittedName>
        <fullName evidence="1">Uncharacterized protein</fullName>
    </submittedName>
</protein>
<dbReference type="AlphaFoldDB" id="A0A409Y3Q1"/>
<accession>A0A409Y3Q1</accession>
<evidence type="ECO:0000313" key="2">
    <source>
        <dbReference type="Proteomes" id="UP000284706"/>
    </source>
</evidence>
<evidence type="ECO:0000313" key="1">
    <source>
        <dbReference type="EMBL" id="PPQ97613.1"/>
    </source>
</evidence>
<sequence>MVPTILPYDLLFLVIDSIDSSSTDGRQSLSAFSLADLNLRTACQERLFREVEITYVGSTGSPHTGQGFDLCDGEYTTGWRFRDVLMESPHIGPYVKKLKIHIFSSGGPERRLAFSVSPEFSLYAIVPRLPNLKKFLASQDGPFGCWYNVGDRMRDFLTTVASSVTELHLLLFSSIPISIFLGSHNLRALGVSHLDMGETSSIQGSVTKTKLRELHVGLPLANNAHITTWFNTPQSPLDISELLSLKFSNTVALKASLNGLLTLCSSTLRELRFHLDLYGTMVFNSFRCRVLNEFKGDEVPLVDLGGSHELSQLTIRSSICSGDERIIAVPTRFDALQSVAAILNTLPFKKLRPRQLQFDLNLTVLYLEDFDNDLPSLPWFHILDVLEEGRFLSLFSEVRIYLRRIQHDVHPVHVNMSPEALTLIFDKNERMKKLRERGLLSYHCLSAFSMANHTFQVICQKRIFRKLEISYLSYTFTSRDRRRNGLIFEYGLTGQNFHKLLLEAPHIGSYVEDLQIKVWAAHPPADLSLDVESSESPALSLYAIGPRLSNLKRFSVLQGNICGRLVVTERMQDLLTTIASLVTTLDIFSFKSIPASIFSGCSNIRELHISTLTTENIDLGQDYSQAPVKLKLLKVELCSLDAEIMTTWFNNLRSPLDISGLQSLGFSNPVNLAPHLNGLLSLCSNELKVLHFFVDLPGGGFSDLSKLEVDLQELTHLRYLAIRSTLSPRDRDVQAIPNQAELNNLWIIAAILKSIPFEKFQRLRQLRLQFDFSVSHLEKFDNDLARLAWFNLANVLEAERSAPYISEVKIRIRDVERQSIFGKTSATTLRLILDQNVRLKKLRERGLLFYGGF</sequence>
<dbReference type="OrthoDB" id="2745898at2759"/>
<comment type="caution">
    <text evidence="1">The sequence shown here is derived from an EMBL/GenBank/DDBJ whole genome shotgun (WGS) entry which is preliminary data.</text>
</comment>
<dbReference type="Proteomes" id="UP000284706">
    <property type="component" value="Unassembled WGS sequence"/>
</dbReference>
<name>A0A409Y3Q1_9AGAR</name>